<dbReference type="InterPro" id="IPR050748">
    <property type="entry name" value="Glycosyltrans_8_dom-fam"/>
</dbReference>
<dbReference type="Gene3D" id="3.90.550.10">
    <property type="entry name" value="Spore Coat Polysaccharide Biosynthesis Protein SpsA, Chain A"/>
    <property type="match status" value="2"/>
</dbReference>
<dbReference type="InterPro" id="IPR001173">
    <property type="entry name" value="Glyco_trans_2-like"/>
</dbReference>
<dbReference type="InterPro" id="IPR002495">
    <property type="entry name" value="Glyco_trans_8"/>
</dbReference>
<dbReference type="RefSeq" id="WP_289510563.1">
    <property type="nucleotide sequence ID" value="NZ_JAUDEA010000002.1"/>
</dbReference>
<evidence type="ECO:0000259" key="4">
    <source>
        <dbReference type="Pfam" id="PF00535"/>
    </source>
</evidence>
<sequence>MSPTFSIVVTAYNNVAYLPGCLDSIARQSYPSWECVIVNDASPDDTLAVAQRYARGDERFRVLSLPKNRGLHLARRAGIEVCEKDYTIFLDADDELSPDALEGLVCAIGDGCPDMVHFGIEVVPSGVSDEDCRAFEENVNAPLERMSGAEACHAIFDADGGYAQDWRVTQRAYRTEFCREAFLAMAEERLERAEDCYELLVLAHRASEQITVNDVRALRYFYGRGVTGTSAIEAATFSSFCRQFRACVDAMKRYAEKCADEAVSQHVAGATSKLLDLLMNDWLRRVDDSDKAEAARAAVDAFGAGEIAAQVMRLVRDRAYAALTTGEPFESVSVAAQWFRLADELADGAPELPERFARYRHEARSHLYDIEENAPAREAAADDIHPVSEHDYNDQRIRIFVTTHKEVNRFHSDILQPVQVGLARPRMRFPWALQDDTGDNIAEKNAMYCELTTQYWAWKNVDAEYYGFCHYRRYFDFVDRRHDENVYGEVMDARIDWDSQKRYGLDDATMASVIEGWDVITTGVNDMSAFPERYANPLDHYARAPHLNLADLTRTMDIVCKMYPEYAEDVRAFLGGHRACFCNMFIMRRDLFHRYCAWMFPVLERFMEDWDCSTYSHEGLRTPGHLSERLLNVFLIHERRVNVELRWKELQCVHFENPEPLRRPALEPLAAAGRPVIPVVFAADNNYVPMLTTTIFSMLENASPERLYDVVVLEKDISAHNQRLMGSFFSRFENAALRFVNVRDILRSYDLRTSNAHISVETYYRFLIQEVLPGYDKVLYLDSDLIVRGDVAELFDTELGDNYLAAAIDIDYLGNLNMAGGERLRYSDEVLGLGDPYTYFQAGVLVLNTRELRGLHSVAEWLELAAETKYIYDDQDILNAQCQGHVVFLDNAWNVMNDCGGRIARVFSFAPADVYDRYLTAYSDPKIVHYAGFEKPWKYGMCDLSELYWEYARKTPLYEKLMALASTQPLPEPAPAPEPAPEPVVLLPERAVGERSLLRVLDPVLPLGSRRREVLKSVGRALRGRS</sequence>
<keyword evidence="2" id="KW-0808">Transferase</keyword>
<dbReference type="CDD" id="cd04194">
    <property type="entry name" value="GT8_A4GalT_like"/>
    <property type="match status" value="1"/>
</dbReference>
<keyword evidence="1" id="KW-0328">Glycosyltransferase</keyword>
<dbReference type="PANTHER" id="PTHR13778:SF47">
    <property type="entry name" value="LIPOPOLYSACCHARIDE 1,3-GALACTOSYLTRANSFERASE"/>
    <property type="match status" value="1"/>
</dbReference>
<keyword evidence="7" id="KW-1185">Reference proteome</keyword>
<gene>
    <name evidence="6" type="ORF">QUW25_02000</name>
</gene>
<dbReference type="CDD" id="cd00761">
    <property type="entry name" value="Glyco_tranf_GTA_type"/>
    <property type="match status" value="1"/>
</dbReference>
<protein>
    <submittedName>
        <fullName evidence="6">DUF4422 domain-containing protein</fullName>
    </submittedName>
</protein>
<reference evidence="6 7" key="3">
    <citation type="submission" date="2023-06" db="EMBL/GenBank/DDBJ databases">
        <authorList>
            <person name="Zeman M."/>
            <person name="Kubasova T."/>
            <person name="Jahodarova E."/>
            <person name="Nykrynova M."/>
            <person name="Rychlik I."/>
        </authorList>
    </citation>
    <scope>NUCLEOTIDE SEQUENCE [LARGE SCALE GENOMIC DNA]</scope>
    <source>
        <strain evidence="6 7">153_Feed</strain>
    </source>
</reference>
<dbReference type="Pfam" id="PF00535">
    <property type="entry name" value="Glycos_transf_2"/>
    <property type="match status" value="1"/>
</dbReference>
<evidence type="ECO:0000313" key="6">
    <source>
        <dbReference type="EMBL" id="MDM8270464.1"/>
    </source>
</evidence>
<organism evidence="6 7">
    <name type="scientific">Thermophilibacter provencensis</name>
    <dbReference type="NCBI Taxonomy" id="1852386"/>
    <lineage>
        <taxon>Bacteria</taxon>
        <taxon>Bacillati</taxon>
        <taxon>Actinomycetota</taxon>
        <taxon>Coriobacteriia</taxon>
        <taxon>Coriobacteriales</taxon>
        <taxon>Atopobiaceae</taxon>
        <taxon>Thermophilibacter</taxon>
    </lineage>
</organism>
<evidence type="ECO:0000256" key="1">
    <source>
        <dbReference type="ARBA" id="ARBA00022676"/>
    </source>
</evidence>
<dbReference type="EMBL" id="JAUDEA010000002">
    <property type="protein sequence ID" value="MDM8270464.1"/>
    <property type="molecule type" value="Genomic_DNA"/>
</dbReference>
<comment type="caution">
    <text evidence="6">The sequence shown here is derived from an EMBL/GenBank/DDBJ whole genome shotgun (WGS) entry which is preliminary data.</text>
</comment>
<keyword evidence="3" id="KW-0479">Metal-binding</keyword>
<dbReference type="Pfam" id="PF01501">
    <property type="entry name" value="Glyco_transf_8"/>
    <property type="match status" value="1"/>
</dbReference>
<evidence type="ECO:0000256" key="2">
    <source>
        <dbReference type="ARBA" id="ARBA00022679"/>
    </source>
</evidence>
<dbReference type="PANTHER" id="PTHR13778">
    <property type="entry name" value="GLYCOSYLTRANSFERASE 8 DOMAIN-CONTAINING PROTEIN"/>
    <property type="match status" value="1"/>
</dbReference>
<proteinExistence type="predicted"/>
<evidence type="ECO:0000256" key="3">
    <source>
        <dbReference type="ARBA" id="ARBA00022723"/>
    </source>
</evidence>
<feature type="domain" description="DUF4422" evidence="5">
    <location>
        <begin position="398"/>
        <end position="638"/>
    </location>
</feature>
<evidence type="ECO:0000313" key="7">
    <source>
        <dbReference type="Proteomes" id="UP001529256"/>
    </source>
</evidence>
<dbReference type="InterPro" id="IPR029044">
    <property type="entry name" value="Nucleotide-diphossugar_trans"/>
</dbReference>
<dbReference type="Proteomes" id="UP001529256">
    <property type="component" value="Unassembled WGS sequence"/>
</dbReference>
<reference evidence="7" key="2">
    <citation type="submission" date="2023-06" db="EMBL/GenBank/DDBJ databases">
        <title>Identification and characterization of horizontal gene transfer across gut microbiota members of farm animals based on homology search.</title>
        <authorList>
            <person name="Zeman M."/>
            <person name="Kubasova T."/>
            <person name="Jahodarova E."/>
            <person name="Nykrynova M."/>
            <person name="Rychlik I."/>
        </authorList>
    </citation>
    <scope>NUCLEOTIDE SEQUENCE [LARGE SCALE GENOMIC DNA]</scope>
    <source>
        <strain evidence="7">153_Feed</strain>
    </source>
</reference>
<feature type="domain" description="Glycosyltransferase 2-like" evidence="4">
    <location>
        <begin position="6"/>
        <end position="125"/>
    </location>
</feature>
<reference evidence="6 7" key="1">
    <citation type="submission" date="2023-06" db="EMBL/GenBank/DDBJ databases">
        <title>Identification and characterization of horizontal gene transfer across gut microbiota members of farm animals based on homology search.</title>
        <authorList>
            <person name="Schwarzerova J."/>
            <person name="Nykrynova M."/>
            <person name="Jureckova K."/>
            <person name="Cejkova D."/>
            <person name="Rychlik I."/>
        </authorList>
    </citation>
    <scope>NUCLEOTIDE SEQUENCE [LARGE SCALE GENOMIC DNA]</scope>
    <source>
        <strain evidence="6 7">153_Feed</strain>
    </source>
</reference>
<accession>A0ABT7V1H6</accession>
<dbReference type="Pfam" id="PF14393">
    <property type="entry name" value="DUF4422"/>
    <property type="match status" value="1"/>
</dbReference>
<dbReference type="SUPFAM" id="SSF53448">
    <property type="entry name" value="Nucleotide-diphospho-sugar transferases"/>
    <property type="match status" value="2"/>
</dbReference>
<evidence type="ECO:0000259" key="5">
    <source>
        <dbReference type="Pfam" id="PF14393"/>
    </source>
</evidence>
<dbReference type="InterPro" id="IPR025536">
    <property type="entry name" value="DUF4422"/>
</dbReference>
<name>A0ABT7V1H6_9ACTN</name>